<reference evidence="1" key="1">
    <citation type="journal article" date="2015" name="Nature">
        <title>Complex archaea that bridge the gap between prokaryotes and eukaryotes.</title>
        <authorList>
            <person name="Spang A."/>
            <person name="Saw J.H."/>
            <person name="Jorgensen S.L."/>
            <person name="Zaremba-Niedzwiedzka K."/>
            <person name="Martijn J."/>
            <person name="Lind A.E."/>
            <person name="van Eijk R."/>
            <person name="Schleper C."/>
            <person name="Guy L."/>
            <person name="Ettema T.J."/>
        </authorList>
    </citation>
    <scope>NUCLEOTIDE SEQUENCE</scope>
</reference>
<protein>
    <submittedName>
        <fullName evidence="1">Uncharacterized protein</fullName>
    </submittedName>
</protein>
<dbReference type="AlphaFoldDB" id="A0A0F9GEX9"/>
<feature type="non-terminal residue" evidence="1">
    <location>
        <position position="1"/>
    </location>
</feature>
<organism evidence="1">
    <name type="scientific">marine sediment metagenome</name>
    <dbReference type="NCBI Taxonomy" id="412755"/>
    <lineage>
        <taxon>unclassified sequences</taxon>
        <taxon>metagenomes</taxon>
        <taxon>ecological metagenomes</taxon>
    </lineage>
</organism>
<name>A0A0F9GEX9_9ZZZZ</name>
<comment type="caution">
    <text evidence="1">The sequence shown here is derived from an EMBL/GenBank/DDBJ whole genome shotgun (WGS) entry which is preliminary data.</text>
</comment>
<accession>A0A0F9GEX9</accession>
<sequence length="41" mass="4753">ADDHQAGTKETEVWRALHHDQRKQGQRPYQVLEVWQGTVGP</sequence>
<proteinExistence type="predicted"/>
<evidence type="ECO:0000313" key="1">
    <source>
        <dbReference type="EMBL" id="KKL97293.1"/>
    </source>
</evidence>
<gene>
    <name evidence="1" type="ORF">LCGC14_1835850</name>
</gene>
<dbReference type="EMBL" id="LAZR01018201">
    <property type="protein sequence ID" value="KKL97293.1"/>
    <property type="molecule type" value="Genomic_DNA"/>
</dbReference>